<dbReference type="Proteomes" id="UP000054350">
    <property type="component" value="Unassembled WGS sequence"/>
</dbReference>
<dbReference type="EMBL" id="GG745333">
    <property type="protein sequence ID" value="KNE58602.1"/>
    <property type="molecule type" value="Genomic_DNA"/>
</dbReference>
<reference evidence="1 2" key="1">
    <citation type="submission" date="2009-11" db="EMBL/GenBank/DDBJ databases">
        <title>Annotation of Allomyces macrogynus ATCC 38327.</title>
        <authorList>
            <consortium name="The Broad Institute Genome Sequencing Platform"/>
            <person name="Russ C."/>
            <person name="Cuomo C."/>
            <person name="Burger G."/>
            <person name="Gray M.W."/>
            <person name="Holland P.W.H."/>
            <person name="King N."/>
            <person name="Lang F.B.F."/>
            <person name="Roger A.J."/>
            <person name="Ruiz-Trillo I."/>
            <person name="Young S.K."/>
            <person name="Zeng Q."/>
            <person name="Gargeya S."/>
            <person name="Fitzgerald M."/>
            <person name="Haas B."/>
            <person name="Abouelleil A."/>
            <person name="Alvarado L."/>
            <person name="Arachchi H.M."/>
            <person name="Berlin A."/>
            <person name="Chapman S.B."/>
            <person name="Gearin G."/>
            <person name="Goldberg J."/>
            <person name="Griggs A."/>
            <person name="Gujja S."/>
            <person name="Hansen M."/>
            <person name="Heiman D."/>
            <person name="Howarth C."/>
            <person name="Larimer J."/>
            <person name="Lui A."/>
            <person name="MacDonald P.J.P."/>
            <person name="McCowen C."/>
            <person name="Montmayeur A."/>
            <person name="Murphy C."/>
            <person name="Neiman D."/>
            <person name="Pearson M."/>
            <person name="Priest M."/>
            <person name="Roberts A."/>
            <person name="Saif S."/>
            <person name="Shea T."/>
            <person name="Sisk P."/>
            <person name="Stolte C."/>
            <person name="Sykes S."/>
            <person name="Wortman J."/>
            <person name="Nusbaum C."/>
            <person name="Birren B."/>
        </authorList>
    </citation>
    <scope>NUCLEOTIDE SEQUENCE [LARGE SCALE GENOMIC DNA]</scope>
    <source>
        <strain evidence="1 2">ATCC 38327</strain>
    </source>
</reference>
<dbReference type="STRING" id="578462.A0A0L0S7X8"/>
<protein>
    <recommendedName>
        <fullName evidence="3">NmrA-like domain-containing protein</fullName>
    </recommendedName>
</protein>
<gene>
    <name evidence="1" type="ORF">AMAG_04165</name>
</gene>
<dbReference type="VEuPathDB" id="FungiDB:AMAG_04165"/>
<organism evidence="1 2">
    <name type="scientific">Allomyces macrogynus (strain ATCC 38327)</name>
    <name type="common">Allomyces javanicus var. macrogynus</name>
    <dbReference type="NCBI Taxonomy" id="578462"/>
    <lineage>
        <taxon>Eukaryota</taxon>
        <taxon>Fungi</taxon>
        <taxon>Fungi incertae sedis</taxon>
        <taxon>Blastocladiomycota</taxon>
        <taxon>Blastocladiomycetes</taxon>
        <taxon>Blastocladiales</taxon>
        <taxon>Blastocladiaceae</taxon>
        <taxon>Allomyces</taxon>
    </lineage>
</organism>
<evidence type="ECO:0000313" key="1">
    <source>
        <dbReference type="EMBL" id="KNE58602.1"/>
    </source>
</evidence>
<sequence length="272" mass="29566">MVIRCNNILAQSIYSIKSIVLWSSIGVDDAASIPDDDFVPGMCAGTDSDADSKADADTKGDKPKYHPLSLLKEVEELAVHAVPDTLRVAILRVGFPVQHFFLLQNVIQNRGIVPFVSEDDHFAPLDLIDAGRATIGLLRLEAPGGDVDAIPDAYLGHPTLLTGTERMSGPMLVTAANVGLGARLQFANVSMSDMKAFLQQTRLDAFQLAMVIGLWRLFDLSKLDIESGELPKLLDAIGDTPSTITEFFHRHHDQFAPPHPAKTGWGSRCVLL</sequence>
<name>A0A0L0S7X8_ALLM3</name>
<proteinExistence type="predicted"/>
<accession>A0A0L0S7X8</accession>
<evidence type="ECO:0000313" key="2">
    <source>
        <dbReference type="Proteomes" id="UP000054350"/>
    </source>
</evidence>
<reference evidence="2" key="2">
    <citation type="submission" date="2009-11" db="EMBL/GenBank/DDBJ databases">
        <title>The Genome Sequence of Allomyces macrogynus strain ATCC 38327.</title>
        <authorList>
            <consortium name="The Broad Institute Genome Sequencing Platform"/>
            <person name="Russ C."/>
            <person name="Cuomo C."/>
            <person name="Shea T."/>
            <person name="Young S.K."/>
            <person name="Zeng Q."/>
            <person name="Koehrsen M."/>
            <person name="Haas B."/>
            <person name="Borodovsky M."/>
            <person name="Guigo R."/>
            <person name="Alvarado L."/>
            <person name="Berlin A."/>
            <person name="Borenstein D."/>
            <person name="Chen Z."/>
            <person name="Engels R."/>
            <person name="Freedman E."/>
            <person name="Gellesch M."/>
            <person name="Goldberg J."/>
            <person name="Griggs A."/>
            <person name="Gujja S."/>
            <person name="Heiman D."/>
            <person name="Hepburn T."/>
            <person name="Howarth C."/>
            <person name="Jen D."/>
            <person name="Larson L."/>
            <person name="Lewis B."/>
            <person name="Mehta T."/>
            <person name="Park D."/>
            <person name="Pearson M."/>
            <person name="Roberts A."/>
            <person name="Saif S."/>
            <person name="Shenoy N."/>
            <person name="Sisk P."/>
            <person name="Stolte C."/>
            <person name="Sykes S."/>
            <person name="Walk T."/>
            <person name="White J."/>
            <person name="Yandava C."/>
            <person name="Burger G."/>
            <person name="Gray M.W."/>
            <person name="Holland P.W.H."/>
            <person name="King N."/>
            <person name="Lang F.B.F."/>
            <person name="Roger A.J."/>
            <person name="Ruiz-Trillo I."/>
            <person name="Lander E."/>
            <person name="Nusbaum C."/>
        </authorList>
    </citation>
    <scope>NUCLEOTIDE SEQUENCE [LARGE SCALE GENOMIC DNA]</scope>
    <source>
        <strain evidence="2">ATCC 38327</strain>
    </source>
</reference>
<dbReference type="AlphaFoldDB" id="A0A0L0S7X8"/>
<keyword evidence="2" id="KW-1185">Reference proteome</keyword>
<dbReference type="OrthoDB" id="10254221at2759"/>
<dbReference type="Gene3D" id="3.40.50.720">
    <property type="entry name" value="NAD(P)-binding Rossmann-like Domain"/>
    <property type="match status" value="1"/>
</dbReference>
<evidence type="ECO:0008006" key="3">
    <source>
        <dbReference type="Google" id="ProtNLM"/>
    </source>
</evidence>